<evidence type="ECO:0008006" key="4">
    <source>
        <dbReference type="Google" id="ProtNLM"/>
    </source>
</evidence>
<comment type="caution">
    <text evidence="2">The sequence shown here is derived from an EMBL/GenBank/DDBJ whole genome shotgun (WGS) entry which is preliminary data.</text>
</comment>
<feature type="region of interest" description="Disordered" evidence="1">
    <location>
        <begin position="1"/>
        <end position="40"/>
    </location>
</feature>
<organism evidence="2 3">
    <name type="scientific">Artemisia annua</name>
    <name type="common">Sweet wormwood</name>
    <dbReference type="NCBI Taxonomy" id="35608"/>
    <lineage>
        <taxon>Eukaryota</taxon>
        <taxon>Viridiplantae</taxon>
        <taxon>Streptophyta</taxon>
        <taxon>Embryophyta</taxon>
        <taxon>Tracheophyta</taxon>
        <taxon>Spermatophyta</taxon>
        <taxon>Magnoliopsida</taxon>
        <taxon>eudicotyledons</taxon>
        <taxon>Gunneridae</taxon>
        <taxon>Pentapetalae</taxon>
        <taxon>asterids</taxon>
        <taxon>campanulids</taxon>
        <taxon>Asterales</taxon>
        <taxon>Asteraceae</taxon>
        <taxon>Asteroideae</taxon>
        <taxon>Anthemideae</taxon>
        <taxon>Artemisiinae</taxon>
        <taxon>Artemisia</taxon>
    </lineage>
</organism>
<keyword evidence="3" id="KW-1185">Reference proteome</keyword>
<feature type="region of interest" description="Disordered" evidence="1">
    <location>
        <begin position="325"/>
        <end position="399"/>
    </location>
</feature>
<dbReference type="PANTHER" id="PTHR34835:SF90">
    <property type="entry name" value="AMINOTRANSFERASE-LIKE PLANT MOBILE DOMAIN-CONTAINING PROTEIN"/>
    <property type="match status" value="1"/>
</dbReference>
<reference evidence="2 3" key="1">
    <citation type="journal article" date="2018" name="Mol. Plant">
        <title>The genome of Artemisia annua provides insight into the evolution of Asteraceae family and artemisinin biosynthesis.</title>
        <authorList>
            <person name="Shen Q."/>
            <person name="Zhang L."/>
            <person name="Liao Z."/>
            <person name="Wang S."/>
            <person name="Yan T."/>
            <person name="Shi P."/>
            <person name="Liu M."/>
            <person name="Fu X."/>
            <person name="Pan Q."/>
            <person name="Wang Y."/>
            <person name="Lv Z."/>
            <person name="Lu X."/>
            <person name="Zhang F."/>
            <person name="Jiang W."/>
            <person name="Ma Y."/>
            <person name="Chen M."/>
            <person name="Hao X."/>
            <person name="Li L."/>
            <person name="Tang Y."/>
            <person name="Lv G."/>
            <person name="Zhou Y."/>
            <person name="Sun X."/>
            <person name="Brodelius P.E."/>
            <person name="Rose J.K.C."/>
            <person name="Tang K."/>
        </authorList>
    </citation>
    <scope>NUCLEOTIDE SEQUENCE [LARGE SCALE GENOMIC DNA]</scope>
    <source>
        <strain evidence="3">cv. Huhao1</strain>
        <tissue evidence="2">Leaf</tissue>
    </source>
</reference>
<dbReference type="Proteomes" id="UP000245207">
    <property type="component" value="Unassembled WGS sequence"/>
</dbReference>
<feature type="compositionally biased region" description="Basic and acidic residues" evidence="1">
    <location>
        <begin position="326"/>
        <end position="338"/>
    </location>
</feature>
<evidence type="ECO:0000313" key="3">
    <source>
        <dbReference type="Proteomes" id="UP000245207"/>
    </source>
</evidence>
<sequence>MEIEEDADDKKKKKKYIIKEEPPASPQIVKGRYKKSKSSPKAMSDAMVGLTEMRKKCLKDIGFERFINFPITELPGALLYYVVDKFHPTSMELRLEKGSIKITKQRIHDMIGAPMGKTKLEDLEQRGPDDPFIAEWESHTMGKVDNGAKVYRTVLQHVKENDVISDIDWCGYILECLRKSRQNWEKVKKGDFYYGPATFLCLLYLDSTNFTNFKVMRHRPAMRSWNTQAMRKRIGMEIKDNCLGKLEHHEEFDPKEEQTGLNFFKGTDVYNEPLPPKRPETKEEFVDKIEEKFENISNEKAELAETLKEGMQKFKGDKTLFTLCKNGDKEHKDGKDDKEETESENESEKLGTEKEIPAENEKEKQIAVENEKEKQLEKEKETPVENEKEKETSTIFSYEPIDEHILDEIFKQADRVTQTKERKTKNTARKSVTPPEKMIATRSKMKSISPPSFSLGISPPSIKPAAQTDTTTVEVTPQVEKRAAVETDATTSEPKPKTEKTARKIVAEKENKEEEPPAKRTKKPSRYLVSPYNNRKTVLKAPQTPDESMVTEALFSMQGDPYEFVFQTEWARGAATIRDNMQTLAPQLNVDTKQIVEAKKEEEAKQYKDFCENITTVFAKNPDDKTMHQVELAFFPIIAHEHFYLVVFNISKGTSVIIDNSPKAYDAKYKKECDVLSYAPKASSVAKPQKTPSAWEVGVGCS</sequence>
<evidence type="ECO:0000256" key="1">
    <source>
        <dbReference type="SAM" id="MobiDB-lite"/>
    </source>
</evidence>
<evidence type="ECO:0000313" key="2">
    <source>
        <dbReference type="EMBL" id="PWA40731.1"/>
    </source>
</evidence>
<dbReference type="PANTHER" id="PTHR34835">
    <property type="entry name" value="OS07G0283600 PROTEIN-RELATED"/>
    <property type="match status" value="1"/>
</dbReference>
<dbReference type="EMBL" id="PKPP01013580">
    <property type="protein sequence ID" value="PWA40731.1"/>
    <property type="molecule type" value="Genomic_DNA"/>
</dbReference>
<feature type="compositionally biased region" description="Basic and acidic residues" evidence="1">
    <location>
        <begin position="346"/>
        <end position="392"/>
    </location>
</feature>
<gene>
    <name evidence="2" type="ORF">CTI12_AA560210</name>
</gene>
<name>A0A2U1KVF9_ARTAN</name>
<protein>
    <recommendedName>
        <fullName evidence="4">Ubiquitin-like protease family profile domain-containing protein</fullName>
    </recommendedName>
</protein>
<feature type="compositionally biased region" description="Basic and acidic residues" evidence="1">
    <location>
        <begin position="494"/>
        <end position="518"/>
    </location>
</feature>
<proteinExistence type="predicted"/>
<accession>A0A2U1KVF9</accession>
<feature type="region of interest" description="Disordered" evidence="1">
    <location>
        <begin position="415"/>
        <end position="526"/>
    </location>
</feature>
<dbReference type="AlphaFoldDB" id="A0A2U1KVF9"/>
<dbReference type="OrthoDB" id="679318at2759"/>